<gene>
    <name evidence="2" type="ORF">RUM4293_02675</name>
</gene>
<keyword evidence="2" id="KW-0378">Hydrolase</keyword>
<organism evidence="2 3">
    <name type="scientific">Ruegeria atlantica</name>
    <dbReference type="NCBI Taxonomy" id="81569"/>
    <lineage>
        <taxon>Bacteria</taxon>
        <taxon>Pseudomonadati</taxon>
        <taxon>Pseudomonadota</taxon>
        <taxon>Alphaproteobacteria</taxon>
        <taxon>Rhodobacterales</taxon>
        <taxon>Roseobacteraceae</taxon>
        <taxon>Ruegeria</taxon>
    </lineage>
</organism>
<accession>A0A0P1ESU2</accession>
<feature type="transmembrane region" description="Helical" evidence="1">
    <location>
        <begin position="6"/>
        <end position="25"/>
    </location>
</feature>
<reference evidence="3" key="1">
    <citation type="submission" date="2015-09" db="EMBL/GenBank/DDBJ databases">
        <authorList>
            <person name="Rodrigo-Torres L."/>
            <person name="Arahal D.R."/>
        </authorList>
    </citation>
    <scope>NUCLEOTIDE SEQUENCE [LARGE SCALE GENOMIC DNA]</scope>
    <source>
        <strain evidence="3">CECT 4293</strain>
    </source>
</reference>
<dbReference type="Gene3D" id="2.40.70.10">
    <property type="entry name" value="Acid Proteases"/>
    <property type="match status" value="1"/>
</dbReference>
<dbReference type="Proteomes" id="UP000050786">
    <property type="component" value="Unassembled WGS sequence"/>
</dbReference>
<dbReference type="GO" id="GO:0008233">
    <property type="term" value="F:peptidase activity"/>
    <property type="evidence" value="ECO:0007669"/>
    <property type="project" value="UniProtKB-KW"/>
</dbReference>
<feature type="transmembrane region" description="Helical" evidence="1">
    <location>
        <begin position="37"/>
        <end position="55"/>
    </location>
</feature>
<keyword evidence="3" id="KW-1185">Reference proteome</keyword>
<evidence type="ECO:0000313" key="3">
    <source>
        <dbReference type="Proteomes" id="UP000050786"/>
    </source>
</evidence>
<dbReference type="InterPro" id="IPR011969">
    <property type="entry name" value="Clan_AA_Asp_peptidase_C"/>
</dbReference>
<dbReference type="InterPro" id="IPR021109">
    <property type="entry name" value="Peptidase_aspartic_dom_sf"/>
</dbReference>
<dbReference type="RefSeq" id="WP_058273802.1">
    <property type="nucleotide sequence ID" value="NZ_CANLTD010000001.1"/>
</dbReference>
<dbReference type="AlphaFoldDB" id="A0A0P1ESU2"/>
<protein>
    <submittedName>
        <fullName evidence="2">Clan AA aspartic protease</fullName>
    </submittedName>
</protein>
<evidence type="ECO:0000313" key="2">
    <source>
        <dbReference type="EMBL" id="CUH43779.1"/>
    </source>
</evidence>
<dbReference type="InterPro" id="IPR034122">
    <property type="entry name" value="Retropepsin-like_bacterial"/>
</dbReference>
<evidence type="ECO:0000256" key="1">
    <source>
        <dbReference type="SAM" id="Phobius"/>
    </source>
</evidence>
<dbReference type="SUPFAM" id="SSF50630">
    <property type="entry name" value="Acid proteases"/>
    <property type="match status" value="1"/>
</dbReference>
<keyword evidence="1" id="KW-0812">Transmembrane</keyword>
<sequence length="193" mass="21098">MDGDNIGRLVYLAVLGTAVVAWFVAQNRQSLNKTLQQALAWVFIFIGVIAVVGLWEDIRTTVGPAPQMTVTGQTIEVPRASDGHYYLPIDVNGEPITFLVDTGASQIVLSSRDAERVGIDPDQLNYFGRANTANGVVRTAPVRLDTLALGPITDQNISAWVNEGELDKSLLGMDYLHRFSNIQFANGRLLLSR</sequence>
<dbReference type="NCBIfam" id="TIGR02281">
    <property type="entry name" value="clan_AA_DTGA"/>
    <property type="match status" value="1"/>
</dbReference>
<proteinExistence type="predicted"/>
<dbReference type="EMBL" id="CYPS01000043">
    <property type="protein sequence ID" value="CUH43779.1"/>
    <property type="molecule type" value="Genomic_DNA"/>
</dbReference>
<keyword evidence="1" id="KW-1133">Transmembrane helix</keyword>
<keyword evidence="2" id="KW-0645">Protease</keyword>
<dbReference type="Pfam" id="PF13975">
    <property type="entry name" value="gag-asp_proteas"/>
    <property type="match status" value="1"/>
</dbReference>
<keyword evidence="1" id="KW-0472">Membrane</keyword>
<dbReference type="CDD" id="cd05483">
    <property type="entry name" value="retropepsin_like_bacteria"/>
    <property type="match status" value="1"/>
</dbReference>
<name>A0A0P1ESU2_9RHOB</name>
<dbReference type="GO" id="GO:0006508">
    <property type="term" value="P:proteolysis"/>
    <property type="evidence" value="ECO:0007669"/>
    <property type="project" value="UniProtKB-KW"/>
</dbReference>